<protein>
    <submittedName>
        <fullName evidence="2">Cut9-interacting scn1</fullName>
    </submittedName>
</protein>
<dbReference type="GO" id="GO:0016788">
    <property type="term" value="F:hydrolase activity, acting on ester bonds"/>
    <property type="evidence" value="ECO:0007669"/>
    <property type="project" value="InterPro"/>
</dbReference>
<dbReference type="InterPro" id="IPR001130">
    <property type="entry name" value="TatD-like"/>
</dbReference>
<dbReference type="EMBL" id="CP023323">
    <property type="protein sequence ID" value="ATY60782.1"/>
    <property type="molecule type" value="Genomic_DNA"/>
</dbReference>
<dbReference type="AlphaFoldDB" id="A0A2H4SCE0"/>
<gene>
    <name evidence="2" type="ORF">A9K55_005951</name>
</gene>
<dbReference type="Gene3D" id="3.20.20.140">
    <property type="entry name" value="Metal-dependent hydrolases"/>
    <property type="match status" value="1"/>
</dbReference>
<evidence type="ECO:0000313" key="2">
    <source>
        <dbReference type="EMBL" id="ATY60782.1"/>
    </source>
</evidence>
<dbReference type="SUPFAM" id="SSF51556">
    <property type="entry name" value="Metallo-dependent hydrolases"/>
    <property type="match status" value="1"/>
</dbReference>
<sequence length="432" mass="46817">MCQHHQDVRDGSHGSSQPSDSFPWHLGAFDAHCHPTDTMASIDDLARMRTSTLTIMATRSQDQHLVAEVAAAHGIASTTTTTTPTNLPDGACKVVPAFGWHPWFSHQLYDDAAAAPTYAPDRQPSSAAAKRAHYRAVLQPPPDDDAFLDSLPDPAPLSAFLAATRQRLAAHPLALVGEIGLDRAFRLPEPPSLSAATAAEDDPEIDDHGGLTPGGRESRRLSPYRVRMPHQQAVLAAQLALAGTLGRAVSLHGVQAHGALYDTVARCWAGRELPSRREQRLVAPGAEDFSSNSSSDDEEEGGSLPQMIKALELRKKQDGGGRPYPPRICLHSFSGSAGTLEQWMRRNIPAQVYVSFSVAVNMSTEASRAKTDEVIRAVPDDRVLVETDLPGAGPDMDGMLEAMYRHVCQVKGWDLEDGVARIRMNYQTFIFG</sequence>
<feature type="compositionally biased region" description="Basic and acidic residues" evidence="1">
    <location>
        <begin position="1"/>
        <end position="12"/>
    </location>
</feature>
<dbReference type="InterPro" id="IPR053044">
    <property type="entry name" value="Metallo-hydrolase/TatD-type"/>
</dbReference>
<dbReference type="InterPro" id="IPR032466">
    <property type="entry name" value="Metal_Hydrolase"/>
</dbReference>
<evidence type="ECO:0000256" key="1">
    <source>
        <dbReference type="SAM" id="MobiDB-lite"/>
    </source>
</evidence>
<evidence type="ECO:0000313" key="3">
    <source>
        <dbReference type="Proteomes" id="UP000323067"/>
    </source>
</evidence>
<dbReference type="PANTHER" id="PTHR47345:SF1">
    <property type="entry name" value="CUT9-INTERACTING PROTEIN SCN1"/>
    <property type="match status" value="1"/>
</dbReference>
<feature type="region of interest" description="Disordered" evidence="1">
    <location>
        <begin position="1"/>
        <end position="21"/>
    </location>
</feature>
<reference evidence="2 3" key="1">
    <citation type="journal article" date="2017" name="BMC Genomics">
        <title>Chromosome level assembly and secondary metabolite potential of the parasitic fungus Cordyceps militaris.</title>
        <authorList>
            <person name="Kramer G.J."/>
            <person name="Nodwell J.R."/>
        </authorList>
    </citation>
    <scope>NUCLEOTIDE SEQUENCE [LARGE SCALE GENOMIC DNA]</scope>
    <source>
        <strain evidence="2 3">ATCC 34164</strain>
    </source>
</reference>
<proteinExistence type="predicted"/>
<accession>A0A2H4SCE0</accession>
<dbReference type="Pfam" id="PF01026">
    <property type="entry name" value="TatD_DNase"/>
    <property type="match status" value="1"/>
</dbReference>
<feature type="compositionally biased region" description="Low complexity" evidence="1">
    <location>
        <begin position="285"/>
        <end position="294"/>
    </location>
</feature>
<dbReference type="Proteomes" id="UP000323067">
    <property type="component" value="Chromosome vi"/>
</dbReference>
<feature type="region of interest" description="Disordered" evidence="1">
    <location>
        <begin position="193"/>
        <end position="219"/>
    </location>
</feature>
<dbReference type="OrthoDB" id="413993at2759"/>
<dbReference type="VEuPathDB" id="FungiDB:A9K55_005951"/>
<organism evidence="2 3">
    <name type="scientific">Cordyceps militaris</name>
    <name type="common">Caterpillar fungus</name>
    <name type="synonym">Clavaria militaris</name>
    <dbReference type="NCBI Taxonomy" id="73501"/>
    <lineage>
        <taxon>Eukaryota</taxon>
        <taxon>Fungi</taxon>
        <taxon>Dikarya</taxon>
        <taxon>Ascomycota</taxon>
        <taxon>Pezizomycotina</taxon>
        <taxon>Sordariomycetes</taxon>
        <taxon>Hypocreomycetidae</taxon>
        <taxon>Hypocreales</taxon>
        <taxon>Cordycipitaceae</taxon>
        <taxon>Cordyceps</taxon>
    </lineage>
</organism>
<feature type="region of interest" description="Disordered" evidence="1">
    <location>
        <begin position="279"/>
        <end position="303"/>
    </location>
</feature>
<name>A0A2H4SCE0_CORMI</name>
<dbReference type="PANTHER" id="PTHR47345">
    <property type="entry name" value="CUT9-INTERACTING PROTEIN SCN1"/>
    <property type="match status" value="1"/>
</dbReference>